<dbReference type="CDD" id="cd14066">
    <property type="entry name" value="STKc_IRAK"/>
    <property type="match status" value="1"/>
</dbReference>
<evidence type="ECO:0000256" key="4">
    <source>
        <dbReference type="ARBA" id="ARBA00022553"/>
    </source>
</evidence>
<feature type="transmembrane region" description="Helical" evidence="17">
    <location>
        <begin position="21"/>
        <end position="40"/>
    </location>
</feature>
<comment type="catalytic activity">
    <reaction evidence="12">
        <text>L-threonyl-[protein] + ATP = O-phospho-L-threonyl-[protein] + ADP + H(+)</text>
        <dbReference type="Rhea" id="RHEA:46608"/>
        <dbReference type="Rhea" id="RHEA-COMP:11060"/>
        <dbReference type="Rhea" id="RHEA-COMP:11605"/>
        <dbReference type="ChEBI" id="CHEBI:15378"/>
        <dbReference type="ChEBI" id="CHEBI:30013"/>
        <dbReference type="ChEBI" id="CHEBI:30616"/>
        <dbReference type="ChEBI" id="CHEBI:61977"/>
        <dbReference type="ChEBI" id="CHEBI:456216"/>
        <dbReference type="EC" id="2.7.11.1"/>
    </reaction>
</comment>
<keyword evidence="4" id="KW-0597">Phosphoprotein</keyword>
<comment type="similarity">
    <text evidence="15">Belongs to the protein kinase superfamily.</text>
</comment>
<dbReference type="FunFam" id="1.10.510.10:FF:000035">
    <property type="entry name" value="Putative receptor-like serine/threonine-protein kinase"/>
    <property type="match status" value="1"/>
</dbReference>
<dbReference type="AlphaFoldDB" id="A0A7C9E600"/>
<dbReference type="PANTHER" id="PTHR47984:SF14">
    <property type="entry name" value="OS01G0323000 PROTEIN"/>
    <property type="match status" value="1"/>
</dbReference>
<dbReference type="PROSITE" id="PS00108">
    <property type="entry name" value="PROTEIN_KINASE_ST"/>
    <property type="match status" value="1"/>
</dbReference>
<dbReference type="GO" id="GO:0004674">
    <property type="term" value="F:protein serine/threonine kinase activity"/>
    <property type="evidence" value="ECO:0007669"/>
    <property type="project" value="UniProtKB-KW"/>
</dbReference>
<keyword evidence="6 17" id="KW-0812">Transmembrane</keyword>
<dbReference type="EMBL" id="GISG01207892">
    <property type="protein sequence ID" value="MBA4660440.1"/>
    <property type="molecule type" value="Transcribed_RNA"/>
</dbReference>
<name>A0A7C9E600_OPUST</name>
<evidence type="ECO:0000256" key="5">
    <source>
        <dbReference type="ARBA" id="ARBA00022679"/>
    </source>
</evidence>
<evidence type="ECO:0000313" key="19">
    <source>
        <dbReference type="EMBL" id="MBA4660440.1"/>
    </source>
</evidence>
<feature type="binding site" evidence="14">
    <location>
        <position position="204"/>
    </location>
    <ligand>
        <name>ATP</name>
        <dbReference type="ChEBI" id="CHEBI:30616"/>
    </ligand>
</feature>
<evidence type="ECO:0000256" key="10">
    <source>
        <dbReference type="ARBA" id="ARBA00022989"/>
    </source>
</evidence>
<dbReference type="SUPFAM" id="SSF56112">
    <property type="entry name" value="Protein kinase-like (PK-like)"/>
    <property type="match status" value="1"/>
</dbReference>
<keyword evidence="19" id="KW-0675">Receptor</keyword>
<dbReference type="InterPro" id="IPR000719">
    <property type="entry name" value="Prot_kinase_dom"/>
</dbReference>
<organism evidence="19">
    <name type="scientific">Opuntia streptacantha</name>
    <name type="common">Prickly pear cactus</name>
    <name type="synonym">Opuntia cardona</name>
    <dbReference type="NCBI Taxonomy" id="393608"/>
    <lineage>
        <taxon>Eukaryota</taxon>
        <taxon>Viridiplantae</taxon>
        <taxon>Streptophyta</taxon>
        <taxon>Embryophyta</taxon>
        <taxon>Tracheophyta</taxon>
        <taxon>Spermatophyta</taxon>
        <taxon>Magnoliopsida</taxon>
        <taxon>eudicotyledons</taxon>
        <taxon>Gunneridae</taxon>
        <taxon>Pentapetalae</taxon>
        <taxon>Caryophyllales</taxon>
        <taxon>Cactineae</taxon>
        <taxon>Cactaceae</taxon>
        <taxon>Opuntioideae</taxon>
        <taxon>Opuntia</taxon>
    </lineage>
</organism>
<evidence type="ECO:0000256" key="13">
    <source>
        <dbReference type="ARBA" id="ARBA00048679"/>
    </source>
</evidence>
<feature type="domain" description="Protein kinase" evidence="18">
    <location>
        <begin position="176"/>
        <end position="453"/>
    </location>
</feature>
<dbReference type="PANTHER" id="PTHR47984">
    <property type="entry name" value="OS01G0323000 PROTEIN"/>
    <property type="match status" value="1"/>
</dbReference>
<evidence type="ECO:0000256" key="16">
    <source>
        <dbReference type="SAM" id="MobiDB-lite"/>
    </source>
</evidence>
<dbReference type="GO" id="GO:0005524">
    <property type="term" value="F:ATP binding"/>
    <property type="evidence" value="ECO:0007669"/>
    <property type="project" value="UniProtKB-UniRule"/>
</dbReference>
<dbReference type="Pfam" id="PF00069">
    <property type="entry name" value="Pkinase"/>
    <property type="match status" value="1"/>
</dbReference>
<keyword evidence="9 14" id="KW-0067">ATP-binding</keyword>
<dbReference type="PROSITE" id="PS50011">
    <property type="entry name" value="PROTEIN_KINASE_DOM"/>
    <property type="match status" value="1"/>
</dbReference>
<dbReference type="SMART" id="SM00220">
    <property type="entry name" value="S_TKc"/>
    <property type="match status" value="1"/>
</dbReference>
<protein>
    <recommendedName>
        <fullName evidence="2">non-specific serine/threonine protein kinase</fullName>
        <ecNumber evidence="2">2.7.11.1</ecNumber>
    </recommendedName>
</protein>
<evidence type="ECO:0000256" key="14">
    <source>
        <dbReference type="PROSITE-ProRule" id="PRU10141"/>
    </source>
</evidence>
<reference evidence="19" key="2">
    <citation type="submission" date="2020-07" db="EMBL/GenBank/DDBJ databases">
        <authorList>
            <person name="Vera ALvarez R."/>
            <person name="Arias-Moreno D.M."/>
            <person name="Jimenez-Jacinto V."/>
            <person name="Jimenez-Bremont J.F."/>
            <person name="Swaminathan K."/>
            <person name="Moose S.P."/>
            <person name="Guerrero-Gonzalez M.L."/>
            <person name="Marino-Ramirez L."/>
            <person name="Landsman D."/>
            <person name="Rodriguez-Kessler M."/>
            <person name="Delgado-Sanchez P."/>
        </authorList>
    </citation>
    <scope>NUCLEOTIDE SEQUENCE</scope>
    <source>
        <tissue evidence="19">Cladode</tissue>
    </source>
</reference>
<dbReference type="GO" id="GO:0016020">
    <property type="term" value="C:membrane"/>
    <property type="evidence" value="ECO:0007669"/>
    <property type="project" value="UniProtKB-SubCell"/>
</dbReference>
<evidence type="ECO:0000256" key="1">
    <source>
        <dbReference type="ARBA" id="ARBA00004167"/>
    </source>
</evidence>
<dbReference type="FunFam" id="3.30.200.20:FF:000083">
    <property type="entry name" value="Putative receptor-like protein kinase"/>
    <property type="match status" value="1"/>
</dbReference>
<sequence>MASQLNAGLSKKIAGIRVWELIGIIVGALLVIILFILFYLCLNSRKKSKGANNRLPISHIPPVSKEIREIRVDRAAQNGNECYQDGNSYSLQDKVGEKDSDRLLVNPSVVKIKEEDNGSRSGFSTHIQKEEAGSHSGDEGVHITASSPLSGLPEFSHLGWGHWFTLRDLEIATDRFSNQNIIGEGGYGIVYRGKLINGAQVAIKRLLNNLGQAEKEFRVEVEAIGHVRHKNLVRLLGYCIEGTHRLLVYEYVNNGNLEQWLHGAMRQYGNLTWDARMKVLIGTAKALAYLHEAIEPKVVHRDIKSSNILIDNELNAKVSDFGLAKLLGAGKTHIATRVMGTFGYVAPEYANSGLLNEKSDVYSFGVVLLEAITGRDPVDYGRPQNEVNLVDWLKTMIGNRRAEEVVDPNMDVRPSTRALKRALLTALRCLDPDAGKRPKMSQVVRMLESEEYPIPREERRQRRNHAGNSDTESPRDSFKA</sequence>
<evidence type="ECO:0000256" key="3">
    <source>
        <dbReference type="ARBA" id="ARBA00022527"/>
    </source>
</evidence>
<accession>A0A7C9E600</accession>
<dbReference type="EMBL" id="GISG01207891">
    <property type="protein sequence ID" value="MBA4660439.1"/>
    <property type="molecule type" value="Transcribed_RNA"/>
</dbReference>
<keyword evidence="3 15" id="KW-0723">Serine/threonine-protein kinase</keyword>
<dbReference type="PROSITE" id="PS00107">
    <property type="entry name" value="PROTEIN_KINASE_ATP"/>
    <property type="match status" value="1"/>
</dbReference>
<evidence type="ECO:0000256" key="11">
    <source>
        <dbReference type="ARBA" id="ARBA00023136"/>
    </source>
</evidence>
<keyword evidence="11 17" id="KW-0472">Membrane</keyword>
<evidence type="ECO:0000256" key="8">
    <source>
        <dbReference type="ARBA" id="ARBA00022777"/>
    </source>
</evidence>
<dbReference type="InterPro" id="IPR008271">
    <property type="entry name" value="Ser/Thr_kinase_AS"/>
</dbReference>
<evidence type="ECO:0000256" key="6">
    <source>
        <dbReference type="ARBA" id="ARBA00022692"/>
    </source>
</evidence>
<keyword evidence="8 19" id="KW-0418">Kinase</keyword>
<proteinExistence type="inferred from homology"/>
<keyword evidence="5 19" id="KW-0808">Transferase</keyword>
<dbReference type="EC" id="2.7.11.1" evidence="2"/>
<dbReference type="InterPro" id="IPR011009">
    <property type="entry name" value="Kinase-like_dom_sf"/>
</dbReference>
<reference evidence="19" key="1">
    <citation type="journal article" date="2013" name="J. Plant Res.">
        <title>Effect of fungi and light on seed germination of three Opuntia species from semiarid lands of central Mexico.</title>
        <authorList>
            <person name="Delgado-Sanchez P."/>
            <person name="Jimenez-Bremont J.F."/>
            <person name="Guerrero-Gonzalez Mde L."/>
            <person name="Flores J."/>
        </authorList>
    </citation>
    <scope>NUCLEOTIDE SEQUENCE</scope>
    <source>
        <tissue evidence="19">Cladode</tissue>
    </source>
</reference>
<dbReference type="Gene3D" id="3.30.200.20">
    <property type="entry name" value="Phosphorylase Kinase, domain 1"/>
    <property type="match status" value="1"/>
</dbReference>
<comment type="subcellular location">
    <subcellularLocation>
        <location evidence="1">Membrane</location>
        <topology evidence="1">Single-pass membrane protein</topology>
    </subcellularLocation>
</comment>
<evidence type="ECO:0000256" key="17">
    <source>
        <dbReference type="SAM" id="Phobius"/>
    </source>
</evidence>
<evidence type="ECO:0000256" key="2">
    <source>
        <dbReference type="ARBA" id="ARBA00012513"/>
    </source>
</evidence>
<evidence type="ECO:0000256" key="7">
    <source>
        <dbReference type="ARBA" id="ARBA00022741"/>
    </source>
</evidence>
<keyword evidence="7 14" id="KW-0547">Nucleotide-binding</keyword>
<evidence type="ECO:0000256" key="9">
    <source>
        <dbReference type="ARBA" id="ARBA00022840"/>
    </source>
</evidence>
<feature type="region of interest" description="Disordered" evidence="16">
    <location>
        <begin position="440"/>
        <end position="480"/>
    </location>
</feature>
<dbReference type="InterPro" id="IPR052232">
    <property type="entry name" value="RLK_Ser/Thr-Kinase"/>
</dbReference>
<evidence type="ECO:0000259" key="18">
    <source>
        <dbReference type="PROSITE" id="PS50011"/>
    </source>
</evidence>
<keyword evidence="10 17" id="KW-1133">Transmembrane helix</keyword>
<dbReference type="Gene3D" id="1.10.510.10">
    <property type="entry name" value="Transferase(Phosphotransferase) domain 1"/>
    <property type="match status" value="1"/>
</dbReference>
<evidence type="ECO:0000256" key="12">
    <source>
        <dbReference type="ARBA" id="ARBA00047899"/>
    </source>
</evidence>
<dbReference type="InterPro" id="IPR017441">
    <property type="entry name" value="Protein_kinase_ATP_BS"/>
</dbReference>
<comment type="catalytic activity">
    <reaction evidence="13">
        <text>L-seryl-[protein] + ATP = O-phospho-L-seryl-[protein] + ADP + H(+)</text>
        <dbReference type="Rhea" id="RHEA:17989"/>
        <dbReference type="Rhea" id="RHEA-COMP:9863"/>
        <dbReference type="Rhea" id="RHEA-COMP:11604"/>
        <dbReference type="ChEBI" id="CHEBI:15378"/>
        <dbReference type="ChEBI" id="CHEBI:29999"/>
        <dbReference type="ChEBI" id="CHEBI:30616"/>
        <dbReference type="ChEBI" id="CHEBI:83421"/>
        <dbReference type="ChEBI" id="CHEBI:456216"/>
        <dbReference type="EC" id="2.7.11.1"/>
    </reaction>
</comment>
<evidence type="ECO:0000256" key="15">
    <source>
        <dbReference type="RuleBase" id="RU000304"/>
    </source>
</evidence>